<evidence type="ECO:0000313" key="1">
    <source>
        <dbReference type="EMBL" id="SFL33498.1"/>
    </source>
</evidence>
<proteinExistence type="predicted"/>
<dbReference type="EMBL" id="FOTJ01000005">
    <property type="protein sequence ID" value="SFL33498.1"/>
    <property type="molecule type" value="Genomic_DNA"/>
</dbReference>
<evidence type="ECO:0000313" key="2">
    <source>
        <dbReference type="Proteomes" id="UP000181969"/>
    </source>
</evidence>
<reference evidence="1 2" key="1">
    <citation type="submission" date="2016-10" db="EMBL/GenBank/DDBJ databases">
        <authorList>
            <person name="de Groot N.N."/>
        </authorList>
    </citation>
    <scope>NUCLEOTIDE SEQUENCE [LARGE SCALE GENOMIC DNA]</scope>
    <source>
        <strain evidence="1 2">M79</strain>
    </source>
</reference>
<sequence length="30" mass="3527">MLMLGISIVIINLIKNLSLKEELLWNKKMK</sequence>
<accession>A0A173M6H7</accession>
<organism evidence="1 2">
    <name type="scientific">Lactococcus garvieae</name>
    <dbReference type="NCBI Taxonomy" id="1363"/>
    <lineage>
        <taxon>Bacteria</taxon>
        <taxon>Bacillati</taxon>
        <taxon>Bacillota</taxon>
        <taxon>Bacilli</taxon>
        <taxon>Lactobacillales</taxon>
        <taxon>Streptococcaceae</taxon>
        <taxon>Lactococcus</taxon>
    </lineage>
</organism>
<dbReference type="Proteomes" id="UP000181969">
    <property type="component" value="Unassembled WGS sequence"/>
</dbReference>
<protein>
    <submittedName>
        <fullName evidence="1">Uncharacterized protein</fullName>
    </submittedName>
</protein>
<dbReference type="AlphaFoldDB" id="A0A173M6H7"/>
<gene>
    <name evidence="1" type="ORF">SAMN05216438_10579</name>
</gene>
<name>A0A173M6H7_9LACT</name>